<evidence type="ECO:0000313" key="10">
    <source>
        <dbReference type="Proteomes" id="UP001243330"/>
    </source>
</evidence>
<dbReference type="AlphaFoldDB" id="A0AAD9AFG6"/>
<dbReference type="Gene3D" id="2.115.10.20">
    <property type="entry name" value="Glycosyl hydrolase domain, family 43"/>
    <property type="match status" value="1"/>
</dbReference>
<evidence type="ECO:0000256" key="5">
    <source>
        <dbReference type="PIRSR" id="PIRSR606710-2"/>
    </source>
</evidence>
<name>A0AAD9AFG6_9PEZI</name>
<dbReference type="InterPro" id="IPR006710">
    <property type="entry name" value="Glyco_hydro_43"/>
</dbReference>
<sequence length="582" mass="63888">MNLPLRLALFLSCLADATSALNSTILNPILPGFYPDPSCIFVKEFDGTFFCASSSFVAFPGIPITASKDLQNWTLIGHAFSRHDQLPEFASPITEVGGIWAPTLRYNNGTFFLTTTLVFDYLPVNDSSRWRNFILTSTDPYDSASWSDPPHFEADGYDSSLFWDDDGQVYVTWAPLAEVRSGIFQSTIDLNTGNVGKVVNIWNGTGGAAPEGPHVYKKDGFYYLVIAERGTFLNHMVTIARATSVNGPYEANPDNPILTNANSTDYFQAAGHADLFQDVGGSWWGVAHATRVNLQNRVFPMGRETVLFPVTWKPGQWPVPTQVEGIMSGWELPPTDLGKNMMIAGQDVAGTDAIDFTTVHLKPSHLVHWRYPNESKYNFSPDDPSCGLQLAPSFGNLSSVVSNTNGGGLSLLARRQSHSLFTFSIDMTFSLDQEGDEAGVTVFVSEKTHIELGVVQMIQTGTNITAHATPLLRFQGASNGTLIESSSLVLPQEWRDQMLRMEIKASNATHYAFSAGPAAYQSQMMTVAYARASLVRPIFTGKQQASSIQSLSVDKLTNGNTQGHCLEHTQRRTTSIRQHTLV</sequence>
<feature type="active site" description="Proton donor" evidence="4">
    <location>
        <position position="211"/>
    </location>
</feature>
<comment type="similarity">
    <text evidence="1 6">Belongs to the glycosyl hydrolase 43 family.</text>
</comment>
<feature type="domain" description="Beta-xylosidase C-terminal Concanavalin A-like" evidence="8">
    <location>
        <begin position="407"/>
        <end position="522"/>
    </location>
</feature>
<protein>
    <submittedName>
        <fullName evidence="9">Xylosidase arabinofuranosidase</fullName>
    </submittedName>
</protein>
<evidence type="ECO:0000256" key="3">
    <source>
        <dbReference type="ARBA" id="ARBA00023295"/>
    </source>
</evidence>
<dbReference type="PANTHER" id="PTHR42812:SF17">
    <property type="entry name" value="BETA-XYLOSIDASE C-TERMINAL CONCANAVALIN A-LIKE DOMAIN-CONTAINING PROTEIN-RELATED"/>
    <property type="match status" value="1"/>
</dbReference>
<dbReference type="InterPro" id="IPR051795">
    <property type="entry name" value="Glycosyl_Hydrlase_43"/>
</dbReference>
<feature type="site" description="Important for catalytic activity, responsible for pKa modulation of the active site Glu and correct orientation of both the proton donor and substrate" evidence="5">
    <location>
        <position position="158"/>
    </location>
</feature>
<evidence type="ECO:0000259" key="8">
    <source>
        <dbReference type="Pfam" id="PF17851"/>
    </source>
</evidence>
<keyword evidence="3 6" id="KW-0326">Glycosidase</keyword>
<dbReference type="InterPro" id="IPR013320">
    <property type="entry name" value="ConA-like_dom_sf"/>
</dbReference>
<keyword evidence="7" id="KW-0732">Signal</keyword>
<accession>A0AAD9AFG6</accession>
<dbReference type="Gene3D" id="2.60.120.200">
    <property type="match status" value="1"/>
</dbReference>
<evidence type="ECO:0000256" key="6">
    <source>
        <dbReference type="RuleBase" id="RU361187"/>
    </source>
</evidence>
<proteinExistence type="inferred from homology"/>
<dbReference type="InterPro" id="IPR023296">
    <property type="entry name" value="Glyco_hydro_beta-prop_sf"/>
</dbReference>
<evidence type="ECO:0000256" key="2">
    <source>
        <dbReference type="ARBA" id="ARBA00022801"/>
    </source>
</evidence>
<dbReference type="SUPFAM" id="SSF75005">
    <property type="entry name" value="Arabinanase/levansucrase/invertase"/>
    <property type="match status" value="1"/>
</dbReference>
<evidence type="ECO:0000256" key="1">
    <source>
        <dbReference type="ARBA" id="ARBA00009865"/>
    </source>
</evidence>
<keyword evidence="2 6" id="KW-0378">Hydrolase</keyword>
<dbReference type="Proteomes" id="UP001243330">
    <property type="component" value="Unassembled WGS sequence"/>
</dbReference>
<keyword evidence="10" id="KW-1185">Reference proteome</keyword>
<feature type="chain" id="PRO_5042076203" evidence="7">
    <location>
        <begin position="21"/>
        <end position="582"/>
    </location>
</feature>
<dbReference type="SUPFAM" id="SSF49899">
    <property type="entry name" value="Concanavalin A-like lectins/glucanases"/>
    <property type="match status" value="1"/>
</dbReference>
<evidence type="ECO:0000256" key="7">
    <source>
        <dbReference type="SAM" id="SignalP"/>
    </source>
</evidence>
<dbReference type="CDD" id="cd18833">
    <property type="entry name" value="GH43_PcXyl-like"/>
    <property type="match status" value="1"/>
</dbReference>
<dbReference type="Pfam" id="PF17851">
    <property type="entry name" value="GH43_C2"/>
    <property type="match status" value="1"/>
</dbReference>
<reference evidence="9" key="1">
    <citation type="submission" date="2023-01" db="EMBL/GenBank/DDBJ databases">
        <title>Colletotrichum chrysophilum M932 genome sequence.</title>
        <authorList>
            <person name="Baroncelli R."/>
        </authorList>
    </citation>
    <scope>NUCLEOTIDE SEQUENCE</scope>
    <source>
        <strain evidence="9">M932</strain>
    </source>
</reference>
<gene>
    <name evidence="9" type="ORF">CCHR01_10178</name>
</gene>
<comment type="caution">
    <text evidence="9">The sequence shown here is derived from an EMBL/GenBank/DDBJ whole genome shotgun (WGS) entry which is preliminary data.</text>
</comment>
<dbReference type="Pfam" id="PF04616">
    <property type="entry name" value="Glyco_hydro_43"/>
    <property type="match status" value="1"/>
</dbReference>
<dbReference type="GO" id="GO:0005975">
    <property type="term" value="P:carbohydrate metabolic process"/>
    <property type="evidence" value="ECO:0007669"/>
    <property type="project" value="InterPro"/>
</dbReference>
<organism evidence="9 10">
    <name type="scientific">Colletotrichum chrysophilum</name>
    <dbReference type="NCBI Taxonomy" id="1836956"/>
    <lineage>
        <taxon>Eukaryota</taxon>
        <taxon>Fungi</taxon>
        <taxon>Dikarya</taxon>
        <taxon>Ascomycota</taxon>
        <taxon>Pezizomycotina</taxon>
        <taxon>Sordariomycetes</taxon>
        <taxon>Hypocreomycetidae</taxon>
        <taxon>Glomerellales</taxon>
        <taxon>Glomerellaceae</taxon>
        <taxon>Colletotrichum</taxon>
        <taxon>Colletotrichum gloeosporioides species complex</taxon>
    </lineage>
</organism>
<feature type="active site" description="Proton acceptor" evidence="4">
    <location>
        <position position="36"/>
    </location>
</feature>
<evidence type="ECO:0000313" key="9">
    <source>
        <dbReference type="EMBL" id="KAK1847196.1"/>
    </source>
</evidence>
<dbReference type="InterPro" id="IPR041542">
    <property type="entry name" value="GH43_C2"/>
</dbReference>
<evidence type="ECO:0000256" key="4">
    <source>
        <dbReference type="PIRSR" id="PIRSR606710-1"/>
    </source>
</evidence>
<dbReference type="EMBL" id="JAQOWY010000210">
    <property type="protein sequence ID" value="KAK1847196.1"/>
    <property type="molecule type" value="Genomic_DNA"/>
</dbReference>
<dbReference type="GO" id="GO:0004553">
    <property type="term" value="F:hydrolase activity, hydrolyzing O-glycosyl compounds"/>
    <property type="evidence" value="ECO:0007669"/>
    <property type="project" value="InterPro"/>
</dbReference>
<feature type="signal peptide" evidence="7">
    <location>
        <begin position="1"/>
        <end position="20"/>
    </location>
</feature>
<dbReference type="PANTHER" id="PTHR42812">
    <property type="entry name" value="BETA-XYLOSIDASE"/>
    <property type="match status" value="1"/>
</dbReference>